<keyword evidence="10" id="KW-0967">Endosome</keyword>
<keyword evidence="9 20" id="KW-0812">Transmembrane</keyword>
<dbReference type="AlphaFoldDB" id="A0A9P0FIL7"/>
<keyword evidence="12 20" id="KW-1133">Transmembrane helix</keyword>
<protein>
    <recommendedName>
        <fullName evidence="4">Calcium channel flower</fullName>
    </recommendedName>
</protein>
<dbReference type="PANTHER" id="PTHR13314:SF2">
    <property type="entry name" value="CALCIUM CHANNEL FLOWER HOMOLOG"/>
    <property type="match status" value="1"/>
</dbReference>
<reference evidence="21" key="1">
    <citation type="submission" date="2021-12" db="EMBL/GenBank/DDBJ databases">
        <authorList>
            <person name="King R."/>
        </authorList>
    </citation>
    <scope>NUCLEOTIDE SEQUENCE</scope>
</reference>
<keyword evidence="14 20" id="KW-0472">Membrane</keyword>
<keyword evidence="17" id="KW-0968">Cytoplasmic vesicle</keyword>
<comment type="similarity">
    <text evidence="3">Belongs to the calcium channel flower family.</text>
</comment>
<evidence type="ECO:0000256" key="20">
    <source>
        <dbReference type="SAM" id="Phobius"/>
    </source>
</evidence>
<organism evidence="21 22">
    <name type="scientific">Brassicogethes aeneus</name>
    <name type="common">Rape pollen beetle</name>
    <name type="synonym">Meligethes aeneus</name>
    <dbReference type="NCBI Taxonomy" id="1431903"/>
    <lineage>
        <taxon>Eukaryota</taxon>
        <taxon>Metazoa</taxon>
        <taxon>Ecdysozoa</taxon>
        <taxon>Arthropoda</taxon>
        <taxon>Hexapoda</taxon>
        <taxon>Insecta</taxon>
        <taxon>Pterygota</taxon>
        <taxon>Neoptera</taxon>
        <taxon>Endopterygota</taxon>
        <taxon>Coleoptera</taxon>
        <taxon>Polyphaga</taxon>
        <taxon>Cucujiformia</taxon>
        <taxon>Nitidulidae</taxon>
        <taxon>Meligethinae</taxon>
        <taxon>Brassicogethes</taxon>
    </lineage>
</organism>
<evidence type="ECO:0000256" key="11">
    <source>
        <dbReference type="ARBA" id="ARBA00022837"/>
    </source>
</evidence>
<evidence type="ECO:0000256" key="1">
    <source>
        <dbReference type="ARBA" id="ARBA00004177"/>
    </source>
</evidence>
<dbReference type="PANTHER" id="PTHR13314">
    <property type="entry name" value="CALCIUM CHANNEL FLOWER HOMOLOG"/>
    <property type="match status" value="1"/>
</dbReference>
<evidence type="ECO:0000256" key="2">
    <source>
        <dbReference type="ARBA" id="ARBA00004644"/>
    </source>
</evidence>
<evidence type="ECO:0000256" key="15">
    <source>
        <dbReference type="ARBA" id="ARBA00023273"/>
    </source>
</evidence>
<evidence type="ECO:0000256" key="10">
    <source>
        <dbReference type="ARBA" id="ARBA00022753"/>
    </source>
</evidence>
<feature type="transmembrane region" description="Helical" evidence="20">
    <location>
        <begin position="33"/>
        <end position="60"/>
    </location>
</feature>
<feature type="transmembrane region" description="Helical" evidence="20">
    <location>
        <begin position="230"/>
        <end position="250"/>
    </location>
</feature>
<dbReference type="GO" id="GO:0006897">
    <property type="term" value="P:endocytosis"/>
    <property type="evidence" value="ECO:0007669"/>
    <property type="project" value="UniProtKB-KW"/>
</dbReference>
<evidence type="ECO:0000256" key="9">
    <source>
        <dbReference type="ARBA" id="ARBA00022692"/>
    </source>
</evidence>
<dbReference type="OrthoDB" id="9934994at2759"/>
<dbReference type="GO" id="GO:0005768">
    <property type="term" value="C:endosome"/>
    <property type="evidence" value="ECO:0007669"/>
    <property type="project" value="UniProtKB-SubCell"/>
</dbReference>
<dbReference type="GO" id="GO:0042734">
    <property type="term" value="C:presynaptic membrane"/>
    <property type="evidence" value="ECO:0007669"/>
    <property type="project" value="UniProtKB-SubCell"/>
</dbReference>
<evidence type="ECO:0000256" key="16">
    <source>
        <dbReference type="ARBA" id="ARBA00023303"/>
    </source>
</evidence>
<feature type="transmembrane region" description="Helical" evidence="20">
    <location>
        <begin position="297"/>
        <end position="314"/>
    </location>
</feature>
<evidence type="ECO:0000256" key="12">
    <source>
        <dbReference type="ARBA" id="ARBA00022989"/>
    </source>
</evidence>
<evidence type="ECO:0000256" key="13">
    <source>
        <dbReference type="ARBA" id="ARBA00023065"/>
    </source>
</evidence>
<keyword evidence="16" id="KW-0407">Ion channel</keyword>
<feature type="transmembrane region" description="Helical" evidence="20">
    <location>
        <begin position="320"/>
        <end position="339"/>
    </location>
</feature>
<dbReference type="Pfam" id="PF10233">
    <property type="entry name" value="Cg6151-P"/>
    <property type="match status" value="2"/>
</dbReference>
<evidence type="ECO:0000256" key="4">
    <source>
        <dbReference type="ARBA" id="ARBA00016120"/>
    </source>
</evidence>
<proteinExistence type="inferred from homology"/>
<sequence>MSYKIYPLSQSLQDKISDVSARPEQGPGFKDEVALFLIFSGKSIGMAAGFIAIIMALLYYDYILTSNVEVIVARIWQIVAGFLVSYCEAQCCCMEHVQKLCDMVDQRPLWNRALAYVALAAGPALDPNAGKTARCAYRSDVAKPTSQLTAVRRVLTVESDNLSEKSKSPRTLPSNNGEFCPKKPLCSGNKGKSFFQSLQDKISALMARPGQDPVAKDDVPWWMKFGGRGVGTVGGFLAIFLGVWNCVGIITGNLDAILAGIWQIVAGFIVISCEAPCCCMFVEHVQKLSDMVEQRPYWNRALAYVVLAVPPILLDIGFSTIFGSGLIFTTGVIYGMMALGRKASADDMRQAAVTETGPAGVKSTPHSGLVANAQPMAFSGAPVFDSNV</sequence>
<dbReference type="SMART" id="SM01077">
    <property type="entry name" value="Cg6151-P"/>
    <property type="match status" value="2"/>
</dbReference>
<keyword evidence="15" id="KW-0966">Cell projection</keyword>
<evidence type="ECO:0000256" key="17">
    <source>
        <dbReference type="ARBA" id="ARBA00023329"/>
    </source>
</evidence>
<evidence type="ECO:0000256" key="7">
    <source>
        <dbReference type="ARBA" id="ARBA00022583"/>
    </source>
</evidence>
<dbReference type="Proteomes" id="UP001154078">
    <property type="component" value="Chromosome 5"/>
</dbReference>
<dbReference type="GO" id="GO:0030672">
    <property type="term" value="C:synaptic vesicle membrane"/>
    <property type="evidence" value="ECO:0007669"/>
    <property type="project" value="UniProtKB-SubCell"/>
</dbReference>
<keyword evidence="11" id="KW-0106">Calcium</keyword>
<evidence type="ECO:0000313" key="22">
    <source>
        <dbReference type="Proteomes" id="UP001154078"/>
    </source>
</evidence>
<keyword evidence="5" id="KW-0813">Transport</keyword>
<feature type="transmembrane region" description="Helical" evidence="20">
    <location>
        <begin position="256"/>
        <end position="285"/>
    </location>
</feature>
<evidence type="ECO:0000256" key="5">
    <source>
        <dbReference type="ARBA" id="ARBA00022448"/>
    </source>
</evidence>
<dbReference type="EMBL" id="OV121136">
    <property type="protein sequence ID" value="CAH0558300.1"/>
    <property type="molecule type" value="Genomic_DNA"/>
</dbReference>
<dbReference type="InterPro" id="IPR019365">
    <property type="entry name" value="TVP18/Ca-channel_flower"/>
</dbReference>
<keyword evidence="7" id="KW-0254">Endocytosis</keyword>
<comment type="subunit">
    <text evidence="19">Homomultimer. Associates with the dally/ magu complex.</text>
</comment>
<gene>
    <name evidence="21" type="ORF">MELIAE_LOCUS8803</name>
</gene>
<evidence type="ECO:0000256" key="18">
    <source>
        <dbReference type="ARBA" id="ARBA00034111"/>
    </source>
</evidence>
<keyword evidence="6" id="KW-0109">Calcium transport</keyword>
<dbReference type="GO" id="GO:0005262">
    <property type="term" value="F:calcium channel activity"/>
    <property type="evidence" value="ECO:0007669"/>
    <property type="project" value="UniProtKB-KW"/>
</dbReference>
<evidence type="ECO:0000313" key="21">
    <source>
        <dbReference type="EMBL" id="CAH0558300.1"/>
    </source>
</evidence>
<keyword evidence="22" id="KW-1185">Reference proteome</keyword>
<evidence type="ECO:0000256" key="6">
    <source>
        <dbReference type="ARBA" id="ARBA00022568"/>
    </source>
</evidence>
<keyword evidence="8" id="KW-0107">Calcium channel</keyword>
<name>A0A9P0FIL7_BRAAE</name>
<accession>A0A9P0FIL7</accession>
<evidence type="ECO:0000256" key="19">
    <source>
        <dbReference type="ARBA" id="ARBA00046506"/>
    </source>
</evidence>
<evidence type="ECO:0000256" key="14">
    <source>
        <dbReference type="ARBA" id="ARBA00023136"/>
    </source>
</evidence>
<comment type="subcellular location">
    <subcellularLocation>
        <location evidence="2">Cytoplasmic vesicle</location>
        <location evidence="2">Secretory vesicle</location>
        <location evidence="2">Synaptic vesicle membrane</location>
        <topology evidence="2">Multi-pass membrane protein</topology>
    </subcellularLocation>
    <subcellularLocation>
        <location evidence="1">Endosome</location>
    </subcellularLocation>
    <subcellularLocation>
        <location evidence="18">Presynaptic cell membrane</location>
    </subcellularLocation>
</comment>
<keyword evidence="13" id="KW-0406">Ion transport</keyword>
<evidence type="ECO:0000256" key="8">
    <source>
        <dbReference type="ARBA" id="ARBA00022673"/>
    </source>
</evidence>
<evidence type="ECO:0000256" key="3">
    <source>
        <dbReference type="ARBA" id="ARBA00010023"/>
    </source>
</evidence>